<accession>A0A368TXZ9</accession>
<dbReference type="Proteomes" id="UP000252405">
    <property type="component" value="Unassembled WGS sequence"/>
</dbReference>
<reference evidence="1 2" key="1">
    <citation type="submission" date="2018-07" db="EMBL/GenBank/DDBJ databases">
        <title>Halomonas montanilacus sp. nov., isolated from Lake Pengyan on Tibetan Plateau.</title>
        <authorList>
            <person name="Lu H."/>
            <person name="Xing P."/>
            <person name="Wu Q."/>
        </authorList>
    </citation>
    <scope>NUCLEOTIDE SEQUENCE [LARGE SCALE GENOMIC DNA]</scope>
    <source>
        <strain evidence="1 2">PYC7W</strain>
    </source>
</reference>
<dbReference type="AlphaFoldDB" id="A0A368TXZ9"/>
<keyword evidence="2" id="KW-1185">Reference proteome</keyword>
<protein>
    <submittedName>
        <fullName evidence="1">Uncharacterized protein</fullName>
    </submittedName>
</protein>
<evidence type="ECO:0000313" key="2">
    <source>
        <dbReference type="Proteomes" id="UP000252405"/>
    </source>
</evidence>
<comment type="caution">
    <text evidence="1">The sequence shown here is derived from an EMBL/GenBank/DDBJ whole genome shotgun (WGS) entry which is preliminary data.</text>
</comment>
<gene>
    <name evidence="1" type="ORF">DU505_08595</name>
</gene>
<sequence>MYGLQAQALGEQIDWNAGLGRPMSRCAGDESRDGGRRRFVRDRQGILELDVLLIDTQGSLGQYELAMTVPAKWPFFMPRFSSDRGGSALKHHYHVVPGITGLGIRGLGMGQREPTQQQRK</sequence>
<proteinExistence type="predicted"/>
<evidence type="ECO:0000313" key="1">
    <source>
        <dbReference type="EMBL" id="RCV89655.1"/>
    </source>
</evidence>
<organism evidence="1 2">
    <name type="scientific">Billgrantia montanilacus</name>
    <dbReference type="NCBI Taxonomy" id="2282305"/>
    <lineage>
        <taxon>Bacteria</taxon>
        <taxon>Pseudomonadati</taxon>
        <taxon>Pseudomonadota</taxon>
        <taxon>Gammaproteobacteria</taxon>
        <taxon>Oceanospirillales</taxon>
        <taxon>Halomonadaceae</taxon>
        <taxon>Billgrantia</taxon>
    </lineage>
</organism>
<dbReference type="EMBL" id="QPII01000005">
    <property type="protein sequence ID" value="RCV89655.1"/>
    <property type="molecule type" value="Genomic_DNA"/>
</dbReference>
<name>A0A368TXZ9_9GAMM</name>